<keyword evidence="8 12" id="KW-1133">Transmembrane helix</keyword>
<evidence type="ECO:0000256" key="1">
    <source>
        <dbReference type="ARBA" id="ARBA00004251"/>
    </source>
</evidence>
<evidence type="ECO:0000256" key="2">
    <source>
        <dbReference type="ARBA" id="ARBA00009592"/>
    </source>
</evidence>
<dbReference type="SMART" id="SM00369">
    <property type="entry name" value="LRR_TYP"/>
    <property type="match status" value="5"/>
</dbReference>
<comment type="subcellular location">
    <subcellularLocation>
        <location evidence="1">Cell membrane</location>
        <topology evidence="1">Single-pass type I membrane protein</topology>
    </subcellularLocation>
</comment>
<dbReference type="Pfam" id="PF00560">
    <property type="entry name" value="LRR_1"/>
    <property type="match status" value="7"/>
</dbReference>
<keyword evidence="7" id="KW-0677">Repeat</keyword>
<dbReference type="OrthoDB" id="975684at2759"/>
<keyword evidence="4" id="KW-0433">Leucine-rich repeat</keyword>
<comment type="similarity">
    <text evidence="2">Belongs to the RLP family.</text>
</comment>
<evidence type="ECO:0000256" key="8">
    <source>
        <dbReference type="ARBA" id="ARBA00022989"/>
    </source>
</evidence>
<evidence type="ECO:0000256" key="5">
    <source>
        <dbReference type="ARBA" id="ARBA00022692"/>
    </source>
</evidence>
<keyword evidence="9 12" id="KW-0472">Membrane</keyword>
<organism evidence="13 14">
    <name type="scientific">Corchorus olitorius</name>
    <dbReference type="NCBI Taxonomy" id="93759"/>
    <lineage>
        <taxon>Eukaryota</taxon>
        <taxon>Viridiplantae</taxon>
        <taxon>Streptophyta</taxon>
        <taxon>Embryophyta</taxon>
        <taxon>Tracheophyta</taxon>
        <taxon>Spermatophyta</taxon>
        <taxon>Magnoliopsida</taxon>
        <taxon>eudicotyledons</taxon>
        <taxon>Gunneridae</taxon>
        <taxon>Pentapetalae</taxon>
        <taxon>rosids</taxon>
        <taxon>malvids</taxon>
        <taxon>Malvales</taxon>
        <taxon>Malvaceae</taxon>
        <taxon>Grewioideae</taxon>
        <taxon>Apeibeae</taxon>
        <taxon>Corchorus</taxon>
    </lineage>
</organism>
<keyword evidence="14" id="KW-1185">Reference proteome</keyword>
<dbReference type="Gene3D" id="3.80.10.10">
    <property type="entry name" value="Ribonuclease Inhibitor"/>
    <property type="match status" value="1"/>
</dbReference>
<comment type="caution">
    <text evidence="13">The sequence shown here is derived from an EMBL/GenBank/DDBJ whole genome shotgun (WGS) entry which is preliminary data.</text>
</comment>
<keyword evidence="6" id="KW-0732">Signal</keyword>
<protein>
    <submittedName>
        <fullName evidence="13">Uncharacterized protein</fullName>
    </submittedName>
</protein>
<evidence type="ECO:0000256" key="12">
    <source>
        <dbReference type="SAM" id="Phobius"/>
    </source>
</evidence>
<accession>A0A1R3IDV7</accession>
<reference evidence="14" key="1">
    <citation type="submission" date="2013-09" db="EMBL/GenBank/DDBJ databases">
        <title>Corchorus olitorius genome sequencing.</title>
        <authorList>
            <person name="Alam M."/>
            <person name="Haque M.S."/>
            <person name="Islam M.S."/>
            <person name="Emdad E.M."/>
            <person name="Islam M.M."/>
            <person name="Ahmed B."/>
            <person name="Halim A."/>
            <person name="Hossen Q.M.M."/>
            <person name="Hossain M.Z."/>
            <person name="Ahmed R."/>
            <person name="Khan M.M."/>
            <person name="Islam R."/>
            <person name="Rashid M.M."/>
            <person name="Khan S.A."/>
            <person name="Rahman M.S."/>
            <person name="Alam M."/>
            <person name="Yahiya A.S."/>
            <person name="Khan M.S."/>
            <person name="Azam M.S."/>
            <person name="Haque T."/>
            <person name="Lashkar M.Z.H."/>
            <person name="Akhand A.I."/>
            <person name="Morshed G."/>
            <person name="Roy S."/>
            <person name="Uddin K.S."/>
            <person name="Rabeya T."/>
            <person name="Hossain A.S."/>
            <person name="Chowdhury A."/>
            <person name="Snigdha A.R."/>
            <person name="Mortoza M.S."/>
            <person name="Matin S.A."/>
            <person name="Hoque S.M.E."/>
            <person name="Islam M.K."/>
            <person name="Roy D.K."/>
            <person name="Haider R."/>
            <person name="Moosa M.M."/>
            <person name="Elias S.M."/>
            <person name="Hasan A.M."/>
            <person name="Jahan S."/>
            <person name="Shafiuddin M."/>
            <person name="Mahmood N."/>
            <person name="Shommy N.S."/>
        </authorList>
    </citation>
    <scope>NUCLEOTIDE SEQUENCE [LARGE SCALE GENOMIC DNA]</scope>
    <source>
        <strain evidence="14">cv. O-4</strain>
    </source>
</reference>
<proteinExistence type="inferred from homology"/>
<evidence type="ECO:0000313" key="14">
    <source>
        <dbReference type="Proteomes" id="UP000187203"/>
    </source>
</evidence>
<dbReference type="EMBL" id="AWUE01018384">
    <property type="protein sequence ID" value="OMO80754.1"/>
    <property type="molecule type" value="Genomic_DNA"/>
</dbReference>
<evidence type="ECO:0000256" key="7">
    <source>
        <dbReference type="ARBA" id="ARBA00022737"/>
    </source>
</evidence>
<dbReference type="PANTHER" id="PTHR48062:SF21">
    <property type="entry name" value="RECEPTOR-LIKE PROTEIN 12"/>
    <property type="match status" value="1"/>
</dbReference>
<feature type="transmembrane region" description="Helical" evidence="12">
    <location>
        <begin position="422"/>
        <end position="443"/>
    </location>
</feature>
<dbReference type="PRINTS" id="PR00019">
    <property type="entry name" value="LEURICHRPT"/>
</dbReference>
<dbReference type="PANTHER" id="PTHR48062">
    <property type="entry name" value="RECEPTOR-LIKE PROTEIN 14"/>
    <property type="match status" value="1"/>
</dbReference>
<evidence type="ECO:0000256" key="9">
    <source>
        <dbReference type="ARBA" id="ARBA00023136"/>
    </source>
</evidence>
<keyword evidence="5 12" id="KW-0812">Transmembrane</keyword>
<gene>
    <name evidence="13" type="ORF">COLO4_23952</name>
</gene>
<evidence type="ECO:0000256" key="10">
    <source>
        <dbReference type="ARBA" id="ARBA00023170"/>
    </source>
</evidence>
<keyword evidence="10" id="KW-0675">Receptor</keyword>
<dbReference type="InterPro" id="IPR001611">
    <property type="entry name" value="Leu-rich_rpt"/>
</dbReference>
<evidence type="ECO:0000256" key="3">
    <source>
        <dbReference type="ARBA" id="ARBA00022475"/>
    </source>
</evidence>
<evidence type="ECO:0000256" key="4">
    <source>
        <dbReference type="ARBA" id="ARBA00022614"/>
    </source>
</evidence>
<name>A0A1R3IDV7_9ROSI</name>
<dbReference type="SUPFAM" id="SSF52058">
    <property type="entry name" value="L domain-like"/>
    <property type="match status" value="2"/>
</dbReference>
<dbReference type="FunFam" id="3.80.10.10:FF:000111">
    <property type="entry name" value="LRR receptor-like serine/threonine-protein kinase ERECTA"/>
    <property type="match status" value="1"/>
</dbReference>
<evidence type="ECO:0000313" key="13">
    <source>
        <dbReference type="EMBL" id="OMO80754.1"/>
    </source>
</evidence>
<sequence>MNCSYLTVLILSNNTLHGQILFSSIFNLRNLKILRLAQNNLTRVIPNALANSSKLLIMDIGYNHISGQIPGWMGDLGLFKIIMPNNHIEGPIPKEFCSSGLSSVLGVLDLSMNNISGTLPSCLVLSNINHIHLSENRLRGPIPNSLCRNIFLETLDLSHNQLSGSVPSCLGNSSLLFLRYLVLKHNNLEGEIPNQLCQLKTLSLIDLSHNNLSSAIPLCLNVTAYEEAIVKIDYNSINPFGISFHTLPGWFATDESIELTTKNTSYSYKGRILVYLSGIDLSSNKLTGKIPPEMGNFHTIIMMNLSHNSLSGAIPPSLSKLGKIESLDLSYNNLSGSIPRELVELNFLAYFNVSYNNLSGKPPPRTAQFATDFDENSYWGNPLLCGKPLPKNCSKSIEEPSSSNPTKDDQEEDGGFMDIESFFQTFGVSYTVVLLGIAAVLYINPYWRRAWFYFIQRLITTCFYIFCH</sequence>
<keyword evidence="11" id="KW-0325">Glycoprotein</keyword>
<dbReference type="Pfam" id="PF13855">
    <property type="entry name" value="LRR_8"/>
    <property type="match status" value="1"/>
</dbReference>
<dbReference type="FunFam" id="3.80.10.10:FF:000095">
    <property type="entry name" value="LRR receptor-like serine/threonine-protein kinase GSO1"/>
    <property type="match status" value="1"/>
</dbReference>
<evidence type="ECO:0000256" key="11">
    <source>
        <dbReference type="ARBA" id="ARBA00023180"/>
    </source>
</evidence>
<dbReference type="InterPro" id="IPR051502">
    <property type="entry name" value="RLP_Defense_Trigger"/>
</dbReference>
<dbReference type="Proteomes" id="UP000187203">
    <property type="component" value="Unassembled WGS sequence"/>
</dbReference>
<dbReference type="AlphaFoldDB" id="A0A1R3IDV7"/>
<keyword evidence="3" id="KW-1003">Cell membrane</keyword>
<dbReference type="GO" id="GO:0005886">
    <property type="term" value="C:plasma membrane"/>
    <property type="evidence" value="ECO:0007669"/>
    <property type="project" value="UniProtKB-SubCell"/>
</dbReference>
<dbReference type="STRING" id="93759.A0A1R3IDV7"/>
<dbReference type="InterPro" id="IPR032675">
    <property type="entry name" value="LRR_dom_sf"/>
</dbReference>
<dbReference type="InterPro" id="IPR003591">
    <property type="entry name" value="Leu-rich_rpt_typical-subtyp"/>
</dbReference>
<evidence type="ECO:0000256" key="6">
    <source>
        <dbReference type="ARBA" id="ARBA00022729"/>
    </source>
</evidence>